<proteinExistence type="predicted"/>
<accession>A0A4S8JBK5</accession>
<name>A0A4S8JBK5_MUSBA</name>
<reference evidence="2 3" key="1">
    <citation type="journal article" date="2019" name="Nat. Plants">
        <title>Genome sequencing of Musa balbisiana reveals subgenome evolution and function divergence in polyploid bananas.</title>
        <authorList>
            <person name="Yao X."/>
        </authorList>
    </citation>
    <scope>NUCLEOTIDE SEQUENCE [LARGE SCALE GENOMIC DNA]</scope>
    <source>
        <strain evidence="3">cv. DH-PKW</strain>
        <tissue evidence="2">Leaves</tissue>
    </source>
</reference>
<comment type="caution">
    <text evidence="2">The sequence shown here is derived from an EMBL/GenBank/DDBJ whole genome shotgun (WGS) entry which is preliminary data.</text>
</comment>
<protein>
    <recommendedName>
        <fullName evidence="4">Protein MIZU-KUSSEI 1</fullName>
    </recommendedName>
</protein>
<dbReference type="NCBIfam" id="TIGR01570">
    <property type="entry name" value="A_thal_3588"/>
    <property type="match status" value="1"/>
</dbReference>
<dbReference type="InterPro" id="IPR006460">
    <property type="entry name" value="MIZ1-like_pln"/>
</dbReference>
<evidence type="ECO:0000256" key="1">
    <source>
        <dbReference type="SAM" id="MobiDB-lite"/>
    </source>
</evidence>
<keyword evidence="3" id="KW-1185">Reference proteome</keyword>
<dbReference type="PANTHER" id="PTHR31696">
    <property type="entry name" value="PROTEIN MIZU-KUSSEI 1"/>
    <property type="match status" value="1"/>
</dbReference>
<feature type="region of interest" description="Disordered" evidence="1">
    <location>
        <begin position="1"/>
        <end position="40"/>
    </location>
</feature>
<dbReference type="GO" id="GO:0010274">
    <property type="term" value="P:hydrotropism"/>
    <property type="evidence" value="ECO:0007669"/>
    <property type="project" value="InterPro"/>
</dbReference>
<gene>
    <name evidence="2" type="ORF">C4D60_Mb03t21720</name>
</gene>
<dbReference type="STRING" id="52838.A0A4S8JBK5"/>
<evidence type="ECO:0008006" key="4">
    <source>
        <dbReference type="Google" id="ProtNLM"/>
    </source>
</evidence>
<evidence type="ECO:0000313" key="3">
    <source>
        <dbReference type="Proteomes" id="UP000317650"/>
    </source>
</evidence>
<feature type="compositionally biased region" description="Basic residues" evidence="1">
    <location>
        <begin position="20"/>
        <end position="30"/>
    </location>
</feature>
<dbReference type="Pfam" id="PF04759">
    <property type="entry name" value="DUF617"/>
    <property type="match status" value="1"/>
</dbReference>
<dbReference type="AlphaFoldDB" id="A0A4S8JBK5"/>
<dbReference type="EMBL" id="PYDT01000006">
    <property type="protein sequence ID" value="THU59128.1"/>
    <property type="molecule type" value="Genomic_DNA"/>
</dbReference>
<sequence length="284" mass="30885">MKTINMGRTTFRDSSSSSSSRRHFQWRIRRSPKEGGGVTERKEWDGVEENAGLGLFSSSYYTYKKYQSSATPTASVAAAAAAPKRTWASETAVSRLLSVLAAAASGRRNRSTGLGVYVTGTLYGYRRGHVHLAFQTDSKSCPVVLVELATPTSTLVREMASGLVRIALECDRKARSGGGGKAASTRLVEEPLWRSYINGKKCGYAVQRNCGPDDWKLLRAVEPVSMGAGVIPDVGSGAGITDRDVMYMRARFERVVGSKDSEAFYMMNPDGHGSTELSVYLLRV</sequence>
<evidence type="ECO:0000313" key="2">
    <source>
        <dbReference type="EMBL" id="THU59128.1"/>
    </source>
</evidence>
<organism evidence="2 3">
    <name type="scientific">Musa balbisiana</name>
    <name type="common">Banana</name>
    <dbReference type="NCBI Taxonomy" id="52838"/>
    <lineage>
        <taxon>Eukaryota</taxon>
        <taxon>Viridiplantae</taxon>
        <taxon>Streptophyta</taxon>
        <taxon>Embryophyta</taxon>
        <taxon>Tracheophyta</taxon>
        <taxon>Spermatophyta</taxon>
        <taxon>Magnoliopsida</taxon>
        <taxon>Liliopsida</taxon>
        <taxon>Zingiberales</taxon>
        <taxon>Musaceae</taxon>
        <taxon>Musa</taxon>
    </lineage>
</organism>
<dbReference type="Proteomes" id="UP000317650">
    <property type="component" value="Chromosome 3"/>
</dbReference>
<dbReference type="PANTHER" id="PTHR31696:SF57">
    <property type="entry name" value="OS05G0577100 PROTEIN"/>
    <property type="match status" value="1"/>
</dbReference>